<dbReference type="GO" id="GO:0003676">
    <property type="term" value="F:nucleic acid binding"/>
    <property type="evidence" value="ECO:0007669"/>
    <property type="project" value="InterPro"/>
</dbReference>
<evidence type="ECO:0000256" key="1">
    <source>
        <dbReference type="ARBA" id="ARBA00022723"/>
    </source>
</evidence>
<comment type="caution">
    <text evidence="4">The sequence shown here is derived from an EMBL/GenBank/DDBJ whole genome shotgun (WGS) entry which is preliminary data.</text>
</comment>
<keyword evidence="2" id="KW-0378">Hydrolase</keyword>
<gene>
    <name evidence="4" type="ORF">B4110_1421</name>
</gene>
<evidence type="ECO:0000313" key="5">
    <source>
        <dbReference type="Proteomes" id="UP000075324"/>
    </source>
</evidence>
<accession>A0A150MA73</accession>
<dbReference type="EMBL" id="LQYW01000190">
    <property type="protein sequence ID" value="KYD21398.1"/>
    <property type="molecule type" value="Genomic_DNA"/>
</dbReference>
<evidence type="ECO:0000256" key="2">
    <source>
        <dbReference type="ARBA" id="ARBA00022801"/>
    </source>
</evidence>
<evidence type="ECO:0000313" key="4">
    <source>
        <dbReference type="EMBL" id="KYD21398.1"/>
    </source>
</evidence>
<organism evidence="4 5">
    <name type="scientific">Parageobacillus toebii</name>
    <dbReference type="NCBI Taxonomy" id="153151"/>
    <lineage>
        <taxon>Bacteria</taxon>
        <taxon>Bacillati</taxon>
        <taxon>Bacillota</taxon>
        <taxon>Bacilli</taxon>
        <taxon>Bacillales</taxon>
        <taxon>Anoxybacillaceae</taxon>
        <taxon>Parageobacillus</taxon>
    </lineage>
</organism>
<sequence length="249" mass="29593">MTHPFVLWLIWQNERTRQRYHVGNLVHHEGQYVFYYEKTRQRRGVREALENGYQLHLAFRDLNKVYVSDKLFGPFARRLPDRRRPDFPEILRAHGLSMDYTEMDLLRATGGRLATDPYEFVAPIYVDGDHFDFQFYIAGWRYYEGEKVINQLQVGEEVRFRLEPENKQDSKAVMVLTKQGHKLGYIPAFYSDFMFHTIENRHHYQATIHAVHMEAHPHLKVNINVWGTITPSLKDAHLDVLHDLQLENV</sequence>
<dbReference type="SMART" id="SM00910">
    <property type="entry name" value="HIRAN"/>
    <property type="match status" value="1"/>
</dbReference>
<dbReference type="InterPro" id="IPR014905">
    <property type="entry name" value="HIRAN"/>
</dbReference>
<dbReference type="Gene3D" id="3.30.70.2330">
    <property type="match status" value="1"/>
</dbReference>
<dbReference type="Pfam" id="PF08797">
    <property type="entry name" value="HIRAN"/>
    <property type="match status" value="1"/>
</dbReference>
<dbReference type="Proteomes" id="UP000075324">
    <property type="component" value="Unassembled WGS sequence"/>
</dbReference>
<evidence type="ECO:0000259" key="3">
    <source>
        <dbReference type="SMART" id="SM00910"/>
    </source>
</evidence>
<dbReference type="RefSeq" id="WP_062679356.1">
    <property type="nucleotide sequence ID" value="NZ_LQYW01000190.1"/>
</dbReference>
<dbReference type="PATRIC" id="fig|153151.4.peg.2540"/>
<reference evidence="4 5" key="1">
    <citation type="submission" date="2016-01" db="EMBL/GenBank/DDBJ databases">
        <title>Draft Genome Sequences of Seven Thermophilic Sporeformers Isolated from Foods.</title>
        <authorList>
            <person name="Berendsen E.M."/>
            <person name="Wells-Bennik M.H."/>
            <person name="Krawcyk A.O."/>
            <person name="De Jong A."/>
            <person name="Holsappel S."/>
            <person name="Eijlander R.T."/>
            <person name="Kuipers O.P."/>
        </authorList>
    </citation>
    <scope>NUCLEOTIDE SEQUENCE [LARGE SCALE GENOMIC DNA]</scope>
    <source>
        <strain evidence="4 5">B4110</strain>
    </source>
</reference>
<name>A0A150MA73_9BACL</name>
<feature type="domain" description="HIRAN" evidence="3">
    <location>
        <begin position="130"/>
        <end position="229"/>
    </location>
</feature>
<proteinExistence type="predicted"/>
<dbReference type="GO" id="GO:0008270">
    <property type="term" value="F:zinc ion binding"/>
    <property type="evidence" value="ECO:0007669"/>
    <property type="project" value="InterPro"/>
</dbReference>
<dbReference type="GO" id="GO:0016818">
    <property type="term" value="F:hydrolase activity, acting on acid anhydrides, in phosphorus-containing anhydrides"/>
    <property type="evidence" value="ECO:0007669"/>
    <property type="project" value="InterPro"/>
</dbReference>
<protein>
    <recommendedName>
        <fullName evidence="3">HIRAN domain-containing protein</fullName>
    </recommendedName>
</protein>
<dbReference type="AlphaFoldDB" id="A0A150MA73"/>
<keyword evidence="1" id="KW-0479">Metal-binding</keyword>